<organism evidence="2 3">
    <name type="scientific">Pleurodeles waltl</name>
    <name type="common">Iberian ribbed newt</name>
    <dbReference type="NCBI Taxonomy" id="8319"/>
    <lineage>
        <taxon>Eukaryota</taxon>
        <taxon>Metazoa</taxon>
        <taxon>Chordata</taxon>
        <taxon>Craniata</taxon>
        <taxon>Vertebrata</taxon>
        <taxon>Euteleostomi</taxon>
        <taxon>Amphibia</taxon>
        <taxon>Batrachia</taxon>
        <taxon>Caudata</taxon>
        <taxon>Salamandroidea</taxon>
        <taxon>Salamandridae</taxon>
        <taxon>Pleurodelinae</taxon>
        <taxon>Pleurodeles</taxon>
    </lineage>
</organism>
<feature type="compositionally biased region" description="Basic and acidic residues" evidence="1">
    <location>
        <begin position="67"/>
        <end position="88"/>
    </location>
</feature>
<sequence length="141" mass="16160">MEHTSPARLSESTFNKQAESLRCSPINSFLKCRKRQTHGALQRNGSWHVKSPLRRYTELLFGQLDVERVPKHPEDHAQRDDDSARVDVEVPGAETGEYSHKQQHQPGYVKQERDQKDDIAAPHNFGQFGEPHHWVQSLVAA</sequence>
<protein>
    <submittedName>
        <fullName evidence="2">Uncharacterized protein</fullName>
    </submittedName>
</protein>
<gene>
    <name evidence="2" type="ORF">NDU88_009033</name>
</gene>
<dbReference type="EMBL" id="JANPWB010000011">
    <property type="protein sequence ID" value="KAJ1130683.1"/>
    <property type="molecule type" value="Genomic_DNA"/>
</dbReference>
<accession>A0AAV7PW53</accession>
<feature type="compositionally biased region" description="Basic and acidic residues" evidence="1">
    <location>
        <begin position="110"/>
        <end position="120"/>
    </location>
</feature>
<keyword evidence="3" id="KW-1185">Reference proteome</keyword>
<evidence type="ECO:0000313" key="2">
    <source>
        <dbReference type="EMBL" id="KAJ1130683.1"/>
    </source>
</evidence>
<evidence type="ECO:0000313" key="3">
    <source>
        <dbReference type="Proteomes" id="UP001066276"/>
    </source>
</evidence>
<comment type="caution">
    <text evidence="2">The sequence shown here is derived from an EMBL/GenBank/DDBJ whole genome shotgun (WGS) entry which is preliminary data.</text>
</comment>
<evidence type="ECO:0000256" key="1">
    <source>
        <dbReference type="SAM" id="MobiDB-lite"/>
    </source>
</evidence>
<feature type="region of interest" description="Disordered" evidence="1">
    <location>
        <begin position="67"/>
        <end position="129"/>
    </location>
</feature>
<dbReference type="AlphaFoldDB" id="A0AAV7PW53"/>
<dbReference type="Proteomes" id="UP001066276">
    <property type="component" value="Chromosome 7"/>
</dbReference>
<name>A0AAV7PW53_PLEWA</name>
<proteinExistence type="predicted"/>
<reference evidence="2" key="1">
    <citation type="journal article" date="2022" name="bioRxiv">
        <title>Sequencing and chromosome-scale assembly of the giantPleurodeles waltlgenome.</title>
        <authorList>
            <person name="Brown T."/>
            <person name="Elewa A."/>
            <person name="Iarovenko S."/>
            <person name="Subramanian E."/>
            <person name="Araus A.J."/>
            <person name="Petzold A."/>
            <person name="Susuki M."/>
            <person name="Suzuki K.-i.T."/>
            <person name="Hayashi T."/>
            <person name="Toyoda A."/>
            <person name="Oliveira C."/>
            <person name="Osipova E."/>
            <person name="Leigh N.D."/>
            <person name="Simon A."/>
            <person name="Yun M.H."/>
        </authorList>
    </citation>
    <scope>NUCLEOTIDE SEQUENCE</scope>
    <source>
        <strain evidence="2">20211129_DDA</strain>
        <tissue evidence="2">Liver</tissue>
    </source>
</reference>